<gene>
    <name evidence="14" type="ORF">SSX86_005626</name>
</gene>
<dbReference type="InterPro" id="IPR032675">
    <property type="entry name" value="LRR_dom_sf"/>
</dbReference>
<evidence type="ECO:0000256" key="1">
    <source>
        <dbReference type="ARBA" id="ARBA00004191"/>
    </source>
</evidence>
<evidence type="ECO:0000256" key="6">
    <source>
        <dbReference type="ARBA" id="ARBA00022729"/>
    </source>
</evidence>
<dbReference type="FunFam" id="3.80.10.10:FF:000224">
    <property type="entry name" value="Leucine-rich repeat extensin-like protein 1"/>
    <property type="match status" value="1"/>
</dbReference>
<evidence type="ECO:0000256" key="5">
    <source>
        <dbReference type="ARBA" id="ARBA00022614"/>
    </source>
</evidence>
<feature type="compositionally biased region" description="Pro residues" evidence="12">
    <location>
        <begin position="478"/>
        <end position="488"/>
    </location>
</feature>
<evidence type="ECO:0000256" key="13">
    <source>
        <dbReference type="SAM" id="SignalP"/>
    </source>
</evidence>
<keyword evidence="9" id="KW-0325">Glycoprotein</keyword>
<evidence type="ECO:0000313" key="15">
    <source>
        <dbReference type="Proteomes" id="UP001408789"/>
    </source>
</evidence>
<evidence type="ECO:0000256" key="7">
    <source>
        <dbReference type="ARBA" id="ARBA00022737"/>
    </source>
</evidence>
<feature type="signal peptide" evidence="13">
    <location>
        <begin position="1"/>
        <end position="18"/>
    </location>
</feature>
<protein>
    <recommendedName>
        <fullName evidence="11">Cell wall hydroxyproline-rich glycoprotein</fullName>
    </recommendedName>
</protein>
<name>A0AAP0DUA4_9ASTR</name>
<keyword evidence="3" id="KW-0134">Cell wall</keyword>
<dbReference type="PRINTS" id="PR01217">
    <property type="entry name" value="PRICHEXTENSN"/>
</dbReference>
<feature type="region of interest" description="Disordered" evidence="12">
    <location>
        <begin position="386"/>
        <end position="488"/>
    </location>
</feature>
<dbReference type="InterPro" id="IPR051582">
    <property type="entry name" value="LRR_extensin-like_regulator"/>
</dbReference>
<evidence type="ECO:0000256" key="9">
    <source>
        <dbReference type="ARBA" id="ARBA00023180"/>
    </source>
</evidence>
<feature type="compositionally biased region" description="Pro residues" evidence="12">
    <location>
        <begin position="412"/>
        <end position="462"/>
    </location>
</feature>
<dbReference type="PANTHER" id="PTHR32093">
    <property type="entry name" value="LEUCINE-RICH REPEAT EXTENSIN-LIKE PROTEIN 3-RELATED"/>
    <property type="match status" value="1"/>
</dbReference>
<dbReference type="FunFam" id="3.80.10.10:FF:000041">
    <property type="entry name" value="LRR receptor-like serine/threonine-protein kinase ERECTA"/>
    <property type="match status" value="1"/>
</dbReference>
<dbReference type="EMBL" id="JBCNJP010000007">
    <property type="protein sequence ID" value="KAK9077289.1"/>
    <property type="molecule type" value="Genomic_DNA"/>
</dbReference>
<keyword evidence="4" id="KW-0964">Secreted</keyword>
<organism evidence="14 15">
    <name type="scientific">Deinandra increscens subsp. villosa</name>
    <dbReference type="NCBI Taxonomy" id="3103831"/>
    <lineage>
        <taxon>Eukaryota</taxon>
        <taxon>Viridiplantae</taxon>
        <taxon>Streptophyta</taxon>
        <taxon>Embryophyta</taxon>
        <taxon>Tracheophyta</taxon>
        <taxon>Spermatophyta</taxon>
        <taxon>Magnoliopsida</taxon>
        <taxon>eudicotyledons</taxon>
        <taxon>Gunneridae</taxon>
        <taxon>Pentapetalae</taxon>
        <taxon>asterids</taxon>
        <taxon>campanulids</taxon>
        <taxon>Asterales</taxon>
        <taxon>Asteraceae</taxon>
        <taxon>Asteroideae</taxon>
        <taxon>Heliantheae alliance</taxon>
        <taxon>Madieae</taxon>
        <taxon>Madiinae</taxon>
        <taxon>Deinandra</taxon>
    </lineage>
</organism>
<evidence type="ECO:0000256" key="10">
    <source>
        <dbReference type="ARBA" id="ARBA00023278"/>
    </source>
</evidence>
<comment type="caution">
    <text evidence="14">The sequence shown here is derived from an EMBL/GenBank/DDBJ whole genome shotgun (WGS) entry which is preliminary data.</text>
</comment>
<keyword evidence="6 13" id="KW-0732">Signal</keyword>
<dbReference type="Pfam" id="PF00560">
    <property type="entry name" value="LRR_1"/>
    <property type="match status" value="2"/>
</dbReference>
<proteinExistence type="predicted"/>
<feature type="chain" id="PRO_5043025265" description="Cell wall hydroxyproline-rich glycoprotein" evidence="13">
    <location>
        <begin position="19"/>
        <end position="488"/>
    </location>
</feature>
<evidence type="ECO:0000256" key="3">
    <source>
        <dbReference type="ARBA" id="ARBA00022512"/>
    </source>
</evidence>
<keyword evidence="8" id="KW-0472">Membrane</keyword>
<dbReference type="Proteomes" id="UP001408789">
    <property type="component" value="Unassembled WGS sequence"/>
</dbReference>
<dbReference type="AlphaFoldDB" id="A0AAP0DUA4"/>
<keyword evidence="10" id="KW-0379">Hydroxylation</keyword>
<evidence type="ECO:0000256" key="8">
    <source>
        <dbReference type="ARBA" id="ARBA00023136"/>
    </source>
</evidence>
<evidence type="ECO:0000256" key="2">
    <source>
        <dbReference type="ARBA" id="ARBA00004370"/>
    </source>
</evidence>
<keyword evidence="7" id="KW-0677">Repeat</keyword>
<dbReference type="GO" id="GO:0016020">
    <property type="term" value="C:membrane"/>
    <property type="evidence" value="ECO:0007669"/>
    <property type="project" value="UniProtKB-SubCell"/>
</dbReference>
<keyword evidence="15" id="KW-1185">Reference proteome</keyword>
<evidence type="ECO:0000256" key="4">
    <source>
        <dbReference type="ARBA" id="ARBA00022525"/>
    </source>
</evidence>
<dbReference type="PANTHER" id="PTHR32093:SF124">
    <property type="entry name" value="POLLEN-SPECIFIC LEUCINE-RICH REPEAT EXTENSIN-LIKE PROTEIN 1"/>
    <property type="match status" value="1"/>
</dbReference>
<accession>A0AAP0DUA4</accession>
<evidence type="ECO:0000256" key="11">
    <source>
        <dbReference type="ARBA" id="ARBA00041871"/>
    </source>
</evidence>
<evidence type="ECO:0000313" key="14">
    <source>
        <dbReference type="EMBL" id="KAK9077289.1"/>
    </source>
</evidence>
<reference evidence="14 15" key="1">
    <citation type="submission" date="2024-04" db="EMBL/GenBank/DDBJ databases">
        <title>The reference genome of an endangered Asteraceae, Deinandra increscens subsp. villosa, native to the Central Coast of California.</title>
        <authorList>
            <person name="Guilliams M."/>
            <person name="Hasenstab-Lehman K."/>
            <person name="Meyer R."/>
            <person name="Mcevoy S."/>
        </authorList>
    </citation>
    <scope>NUCLEOTIDE SEQUENCE [LARGE SCALE GENOMIC DNA]</scope>
    <source>
        <tissue evidence="14">Leaf</tissue>
    </source>
</reference>
<dbReference type="SUPFAM" id="SSF52058">
    <property type="entry name" value="L domain-like"/>
    <property type="match status" value="1"/>
</dbReference>
<sequence>MKALCSFLFLSLFSIISSRSLSLSLNNAFTAAFTRRHLGQTKEPDPQTDGFEIHVDAGLNFPNFRLKKAYYALQEWRKVIYSDPENMIKNWEGVDVCSYNGVFCAKAPDDPNSMTVAGIDLNHGDIAGQLVPHLGLLTDLSIFHINSNRFCGIIPDSLSKLTILHEFDVSNNRFVGPFPNVVLQMPKLKYLDLRYNNFEGDLPPQLFDMDLDAIFLNHNRFCSLIPENIGHSNASVIVFANNDFKGCIPKSIGEMTRLDEVIFADNELSGCVPDELGSLENIKVLDLSKNNFVGTIPEGFGNLKGVEMIDVRKNELIGTVADKVCTLPNLLNFTFSHNYFNELEAKCEKPVKPELVLDHRENCLPEKSDQKSEKKCSPVVNRPVDCETIGCKPPSDSDEESKKRKVPKKKPPPSPVQPPPPPVPEPPKPKPPPVPKPSPVKPPPPPPPSPTPLPPPPAPSPDPFDDVVLPPKIGNRYPSPPPPIFPGY</sequence>
<dbReference type="InterPro" id="IPR001611">
    <property type="entry name" value="Leu-rich_rpt"/>
</dbReference>
<dbReference type="Gene3D" id="3.80.10.10">
    <property type="entry name" value="Ribonuclease Inhibitor"/>
    <property type="match status" value="2"/>
</dbReference>
<keyword evidence="5" id="KW-0433">Leucine-rich repeat</keyword>
<comment type="subcellular location">
    <subcellularLocation>
        <location evidence="2">Membrane</location>
    </subcellularLocation>
    <subcellularLocation>
        <location evidence="1">Secreted</location>
        <location evidence="1">Cell wall</location>
    </subcellularLocation>
</comment>
<evidence type="ECO:0000256" key="12">
    <source>
        <dbReference type="SAM" id="MobiDB-lite"/>
    </source>
</evidence>